<dbReference type="Proteomes" id="UP000195609">
    <property type="component" value="Chromosome"/>
</dbReference>
<sequence>MKSHKKAYLIYSISWAIMFVSALIWFTSKDGLTIDTLINSLGIATLGIIFLMYGWFVLTYERK</sequence>
<proteinExistence type="predicted"/>
<evidence type="ECO:0000256" key="1">
    <source>
        <dbReference type="SAM" id="Phobius"/>
    </source>
</evidence>
<name>A0AAN1C688_LACCA</name>
<accession>A0AAN1C688</accession>
<protein>
    <submittedName>
        <fullName evidence="2">Uncharacterized protein</fullName>
    </submittedName>
</protein>
<keyword evidence="1" id="KW-0472">Membrane</keyword>
<keyword evidence="1" id="KW-1133">Transmembrane helix</keyword>
<feature type="transmembrane region" description="Helical" evidence="1">
    <location>
        <begin position="7"/>
        <end position="26"/>
    </location>
</feature>
<feature type="transmembrane region" description="Helical" evidence="1">
    <location>
        <begin position="38"/>
        <end position="58"/>
    </location>
</feature>
<evidence type="ECO:0000313" key="3">
    <source>
        <dbReference type="Proteomes" id="UP000195609"/>
    </source>
</evidence>
<keyword evidence="1" id="KW-0812">Transmembrane</keyword>
<dbReference type="EMBL" id="CP017065">
    <property type="protein sequence ID" value="ARY90488.1"/>
    <property type="molecule type" value="Genomic_DNA"/>
</dbReference>
<reference evidence="2 3" key="1">
    <citation type="journal article" date="2017" name="Front. Immunol.">
        <title>Complete Genome Sequence of Lactobacillus casei LC5, a Potential Probiotics for Atopic Dermatitis.</title>
        <authorList>
            <person name="Kang J."/>
            <person name="Chung W.H."/>
            <person name="Lim T.J."/>
            <person name="Whon T.W."/>
            <person name="Lim S."/>
            <person name="Nam Y.D."/>
        </authorList>
    </citation>
    <scope>NUCLEOTIDE SEQUENCE [LARGE SCALE GENOMIC DNA]</scope>
    <source>
        <strain evidence="2 3">LC5</strain>
    </source>
</reference>
<organism evidence="2 3">
    <name type="scientific">Lacticaseibacillus casei</name>
    <name type="common">Lactobacillus casei</name>
    <dbReference type="NCBI Taxonomy" id="1582"/>
    <lineage>
        <taxon>Bacteria</taxon>
        <taxon>Bacillati</taxon>
        <taxon>Bacillota</taxon>
        <taxon>Bacilli</taxon>
        <taxon>Lactobacillales</taxon>
        <taxon>Lactobacillaceae</taxon>
        <taxon>Lacticaseibacillus</taxon>
    </lineage>
</organism>
<evidence type="ECO:0000313" key="2">
    <source>
        <dbReference type="EMBL" id="ARY90488.1"/>
    </source>
</evidence>
<gene>
    <name evidence="2" type="ORF">BGL52_01415</name>
</gene>
<dbReference type="AlphaFoldDB" id="A0AAN1C688"/>